<dbReference type="EMBL" id="BAAALT010000141">
    <property type="protein sequence ID" value="GAA1816190.1"/>
    <property type="molecule type" value="Genomic_DNA"/>
</dbReference>
<keyword evidence="4" id="KW-0408">Iron</keyword>
<organism evidence="5 6">
    <name type="scientific">Luedemannella flava</name>
    <dbReference type="NCBI Taxonomy" id="349316"/>
    <lineage>
        <taxon>Bacteria</taxon>
        <taxon>Bacillati</taxon>
        <taxon>Actinomycetota</taxon>
        <taxon>Actinomycetes</taxon>
        <taxon>Micromonosporales</taxon>
        <taxon>Micromonosporaceae</taxon>
        <taxon>Luedemannella</taxon>
    </lineage>
</organism>
<evidence type="ECO:0000256" key="1">
    <source>
        <dbReference type="ARBA" id="ARBA00022448"/>
    </source>
</evidence>
<reference evidence="5 6" key="1">
    <citation type="journal article" date="2019" name="Int. J. Syst. Evol. Microbiol.">
        <title>The Global Catalogue of Microorganisms (GCM) 10K type strain sequencing project: providing services to taxonomists for standard genome sequencing and annotation.</title>
        <authorList>
            <consortium name="The Broad Institute Genomics Platform"/>
            <consortium name="The Broad Institute Genome Sequencing Center for Infectious Disease"/>
            <person name="Wu L."/>
            <person name="Ma J."/>
        </authorList>
    </citation>
    <scope>NUCLEOTIDE SEQUENCE [LARGE SCALE GENOMIC DNA]</scope>
    <source>
        <strain evidence="5 6">JCM 13250</strain>
    </source>
</reference>
<dbReference type="InterPro" id="IPR009050">
    <property type="entry name" value="Globin-like_sf"/>
</dbReference>
<protein>
    <recommendedName>
        <fullName evidence="7">Group 1 truncated hemoglobin</fullName>
    </recommendedName>
</protein>
<dbReference type="InterPro" id="IPR012292">
    <property type="entry name" value="Globin/Proto"/>
</dbReference>
<dbReference type="RefSeq" id="WP_344134686.1">
    <property type="nucleotide sequence ID" value="NZ_BAAALT010000141.1"/>
</dbReference>
<evidence type="ECO:0000313" key="5">
    <source>
        <dbReference type="EMBL" id="GAA1816190.1"/>
    </source>
</evidence>
<keyword evidence="3" id="KW-0479">Metal-binding</keyword>
<dbReference type="SUPFAM" id="SSF46458">
    <property type="entry name" value="Globin-like"/>
    <property type="match status" value="1"/>
</dbReference>
<evidence type="ECO:0000256" key="3">
    <source>
        <dbReference type="ARBA" id="ARBA00022723"/>
    </source>
</evidence>
<dbReference type="Gene3D" id="1.10.490.10">
    <property type="entry name" value="Globins"/>
    <property type="match status" value="1"/>
</dbReference>
<keyword evidence="6" id="KW-1185">Reference proteome</keyword>
<evidence type="ECO:0000313" key="6">
    <source>
        <dbReference type="Proteomes" id="UP001500218"/>
    </source>
</evidence>
<evidence type="ECO:0000256" key="4">
    <source>
        <dbReference type="ARBA" id="ARBA00023004"/>
    </source>
</evidence>
<evidence type="ECO:0000256" key="2">
    <source>
        <dbReference type="ARBA" id="ARBA00022617"/>
    </source>
</evidence>
<sequence length="139" mass="14781">MSFLAELDEVAAEKHSESPFVAIGGASAVSAVVEEFYSRLLADPQTAGFFSALVEIDGLAALKRHQVLLLAKVLGGPDHYDGRDLGAAHGGLDISDAAYQRVSLHLLTTLHDFKVPMDILQAADSTLRAVKPQIVTIEA</sequence>
<dbReference type="Pfam" id="PF01152">
    <property type="entry name" value="Bac_globin"/>
    <property type="match status" value="1"/>
</dbReference>
<proteinExistence type="predicted"/>
<keyword evidence="2" id="KW-0349">Heme</keyword>
<name>A0ABN2M9J3_9ACTN</name>
<gene>
    <name evidence="5" type="ORF">GCM10009682_41400</name>
</gene>
<evidence type="ECO:0008006" key="7">
    <source>
        <dbReference type="Google" id="ProtNLM"/>
    </source>
</evidence>
<dbReference type="InterPro" id="IPR001486">
    <property type="entry name" value="Hemoglobin_trunc"/>
</dbReference>
<accession>A0ABN2M9J3</accession>
<comment type="caution">
    <text evidence="5">The sequence shown here is derived from an EMBL/GenBank/DDBJ whole genome shotgun (WGS) entry which is preliminary data.</text>
</comment>
<dbReference type="Proteomes" id="UP001500218">
    <property type="component" value="Unassembled WGS sequence"/>
</dbReference>
<dbReference type="CDD" id="cd00454">
    <property type="entry name" value="TrHb1_N"/>
    <property type="match status" value="1"/>
</dbReference>
<keyword evidence="1" id="KW-0813">Transport</keyword>